<evidence type="ECO:0000256" key="1">
    <source>
        <dbReference type="SAM" id="MobiDB-lite"/>
    </source>
</evidence>
<reference evidence="2" key="1">
    <citation type="submission" date="2024-06" db="UniProtKB">
        <authorList>
            <consortium name="Ensembl"/>
        </authorList>
    </citation>
    <scope>IDENTIFICATION</scope>
</reference>
<dbReference type="AlphaFoldDB" id="M3YGK5"/>
<dbReference type="HOGENOM" id="CLU_2096093_0_0_1"/>
<dbReference type="EMBL" id="AEYP01063651">
    <property type="status" value="NOT_ANNOTATED_CDS"/>
    <property type="molecule type" value="Genomic_DNA"/>
</dbReference>
<sequence>MLRGERSGGCGWRLPRVLTAARPGGLRCQTYSGPSQVRLTSAGLTHAKPPPSGSSHGPSQCNKRPDPLRAVLSRAAGSRPALPGHRASKGSNSGQEEFCMGCWWRWTSSMSAFSWR</sequence>
<accession>M3YGK5</accession>
<feature type="region of interest" description="Disordered" evidence="1">
    <location>
        <begin position="39"/>
        <end position="95"/>
    </location>
</feature>
<organism evidence="2">
    <name type="scientific">Mustela putorius furo</name>
    <name type="common">European domestic ferret</name>
    <name type="synonym">Mustela furo</name>
    <dbReference type="NCBI Taxonomy" id="9669"/>
    <lineage>
        <taxon>Eukaryota</taxon>
        <taxon>Metazoa</taxon>
        <taxon>Chordata</taxon>
        <taxon>Craniata</taxon>
        <taxon>Vertebrata</taxon>
        <taxon>Euteleostomi</taxon>
        <taxon>Mammalia</taxon>
        <taxon>Eutheria</taxon>
        <taxon>Laurasiatheria</taxon>
        <taxon>Carnivora</taxon>
        <taxon>Caniformia</taxon>
        <taxon>Musteloidea</taxon>
        <taxon>Mustelidae</taxon>
        <taxon>Mustelinae</taxon>
        <taxon>Mustela</taxon>
    </lineage>
</organism>
<dbReference type="InParanoid" id="M3YGK5"/>
<dbReference type="EMBL" id="AEYP01063652">
    <property type="status" value="NOT_ANNOTATED_CDS"/>
    <property type="molecule type" value="Genomic_DNA"/>
</dbReference>
<evidence type="ECO:0000313" key="2">
    <source>
        <dbReference type="Ensembl" id="ENSMPUP00000010462.1"/>
    </source>
</evidence>
<name>M3YGK5_MUSPF</name>
<proteinExistence type="predicted"/>
<protein>
    <submittedName>
        <fullName evidence="2">Uncharacterized protein</fullName>
    </submittedName>
</protein>
<dbReference type="Ensembl" id="ENSMPUT00000010631.1">
    <property type="protein sequence ID" value="ENSMPUP00000010462.1"/>
    <property type="gene ID" value="ENSMPUG00000010540.1"/>
</dbReference>